<dbReference type="GO" id="GO:0006281">
    <property type="term" value="P:DNA repair"/>
    <property type="evidence" value="ECO:0007669"/>
    <property type="project" value="InterPro"/>
</dbReference>
<dbReference type="InterPro" id="IPR050116">
    <property type="entry name" value="DNA_polymerase-Y"/>
</dbReference>
<dbReference type="CDD" id="cd03586">
    <property type="entry name" value="PolY_Pol_IV_kappa"/>
    <property type="match status" value="1"/>
</dbReference>
<dbReference type="InterPro" id="IPR043128">
    <property type="entry name" value="Rev_trsase/Diguanyl_cyclase"/>
</dbReference>
<sequence length="432" mass="49140">MDNNKVIFLIDLDAFFASCSMAKNKLPLNSIVGVASPNSRSIITAASYAARNLGIKAGMPVFQAKKISKDLIILPTDFKTYIEFSSKIFDLIYNNFSKKMEVASIDECYVDVTQEYKKFKSVTNMAEAIKSRIMDELNVSCSIGISTNKFLAKTAVEFKKPYGTMVILPHQVPQLIWPLEIRKMFGIGIATAEILNKNNIFTIGDIANTEISFLESLLGKNGRALKLNALGKGDDEVAFQSNEMKSIGNEMTLEFPTSNEEELRSIIYWICKNISKRLKQRSLQPKTFAIVLRFEKTKGEIFNKRMHKKTTTRQETIIRHTNNFEEILSVAQSCFDYLWKGESVSLIGVRSSNLISEIEGFKQIDFENLKSRERKNDLEQVAFDINFSLNSEKVFTADKLKSKLDKNISQSKFLTNDDVHISNEQVKNKWKK</sequence>
<reference evidence="3 4" key="1">
    <citation type="submission" date="2018-07" db="EMBL/GenBank/DDBJ databases">
        <title>Complete genome sequence of Spiroplasma alleghenense PLHS-1 (ATCC 51752).</title>
        <authorList>
            <person name="Chou L."/>
            <person name="Lee T.-Y."/>
            <person name="Tsai Y.-M."/>
            <person name="Kuo C.-H."/>
        </authorList>
    </citation>
    <scope>NUCLEOTIDE SEQUENCE [LARGE SCALE GENOMIC DNA]</scope>
    <source>
        <strain evidence="3 4">PLHS-1</strain>
    </source>
</reference>
<dbReference type="SUPFAM" id="SSF100879">
    <property type="entry name" value="Lesion bypass DNA polymerase (Y-family), little finger domain"/>
    <property type="match status" value="1"/>
</dbReference>
<dbReference type="SUPFAM" id="SSF56672">
    <property type="entry name" value="DNA/RNA polymerases"/>
    <property type="match status" value="1"/>
</dbReference>
<evidence type="ECO:0000313" key="3">
    <source>
        <dbReference type="EMBL" id="AXK51168.1"/>
    </source>
</evidence>
<dbReference type="KEGG" id="salx:SALLE_v1c04940"/>
<dbReference type="InterPro" id="IPR036775">
    <property type="entry name" value="DNA_pol_Y-fam_lit_finger_sf"/>
</dbReference>
<dbReference type="GO" id="GO:0005829">
    <property type="term" value="C:cytosol"/>
    <property type="evidence" value="ECO:0007669"/>
    <property type="project" value="TreeGrafter"/>
</dbReference>
<dbReference type="GO" id="GO:0009432">
    <property type="term" value="P:SOS response"/>
    <property type="evidence" value="ECO:0007669"/>
    <property type="project" value="TreeGrafter"/>
</dbReference>
<dbReference type="Proteomes" id="UP000254792">
    <property type="component" value="Chromosome"/>
</dbReference>
<dbReference type="InterPro" id="IPR017961">
    <property type="entry name" value="DNA_pol_Y-fam_little_finger"/>
</dbReference>
<dbReference type="Gene3D" id="3.30.1490.100">
    <property type="entry name" value="DNA polymerase, Y-family, little finger domain"/>
    <property type="match status" value="1"/>
</dbReference>
<organism evidence="3 4">
    <name type="scientific">Spiroplasma alleghenense</name>
    <dbReference type="NCBI Taxonomy" id="216931"/>
    <lineage>
        <taxon>Bacteria</taxon>
        <taxon>Bacillati</taxon>
        <taxon>Mycoplasmatota</taxon>
        <taxon>Mollicutes</taxon>
        <taxon>Entomoplasmatales</taxon>
        <taxon>Spiroplasmataceae</taxon>
        <taxon>Spiroplasma</taxon>
    </lineage>
</organism>
<dbReference type="Gene3D" id="3.40.1170.60">
    <property type="match status" value="1"/>
</dbReference>
<name>A0A345Z3I9_9MOLU</name>
<dbReference type="Gene3D" id="3.30.70.270">
    <property type="match status" value="1"/>
</dbReference>
<dbReference type="GO" id="GO:0042276">
    <property type="term" value="P:error-prone translesion synthesis"/>
    <property type="evidence" value="ECO:0007669"/>
    <property type="project" value="TreeGrafter"/>
</dbReference>
<accession>A0A345Z3I9</accession>
<dbReference type="RefSeq" id="WP_115558079.1">
    <property type="nucleotide sequence ID" value="NZ_CP031376.1"/>
</dbReference>
<dbReference type="Gene3D" id="1.10.150.20">
    <property type="entry name" value="5' to 3' exonuclease, C-terminal subdomain"/>
    <property type="match status" value="1"/>
</dbReference>
<dbReference type="InterPro" id="IPR043502">
    <property type="entry name" value="DNA/RNA_pol_sf"/>
</dbReference>
<protein>
    <submittedName>
        <fullName evidence="3">DNA polymerase IV</fullName>
    </submittedName>
</protein>
<keyword evidence="4" id="KW-1185">Reference proteome</keyword>
<dbReference type="GO" id="GO:0003887">
    <property type="term" value="F:DNA-directed DNA polymerase activity"/>
    <property type="evidence" value="ECO:0007669"/>
    <property type="project" value="InterPro"/>
</dbReference>
<dbReference type="PANTHER" id="PTHR11076:SF33">
    <property type="entry name" value="DNA POLYMERASE KAPPA"/>
    <property type="match status" value="1"/>
</dbReference>
<dbReference type="InterPro" id="IPR001126">
    <property type="entry name" value="UmuC"/>
</dbReference>
<dbReference type="AlphaFoldDB" id="A0A345Z3I9"/>
<comment type="similarity">
    <text evidence="1">Belongs to the DNA polymerase type-Y family.</text>
</comment>
<dbReference type="Pfam" id="PF11799">
    <property type="entry name" value="IMS_C"/>
    <property type="match status" value="1"/>
</dbReference>
<gene>
    <name evidence="3" type="primary">dinB</name>
    <name evidence="3" type="ORF">SALLE_v1c04940</name>
</gene>
<dbReference type="EMBL" id="CP031376">
    <property type="protein sequence ID" value="AXK51168.1"/>
    <property type="molecule type" value="Genomic_DNA"/>
</dbReference>
<proteinExistence type="inferred from homology"/>
<dbReference type="GO" id="GO:0003684">
    <property type="term" value="F:damaged DNA binding"/>
    <property type="evidence" value="ECO:0007669"/>
    <property type="project" value="InterPro"/>
</dbReference>
<dbReference type="InterPro" id="IPR022880">
    <property type="entry name" value="DNApol_IV"/>
</dbReference>
<dbReference type="OrthoDB" id="9808813at2"/>
<evidence type="ECO:0000256" key="1">
    <source>
        <dbReference type="ARBA" id="ARBA00010945"/>
    </source>
</evidence>
<dbReference type="PROSITE" id="PS50173">
    <property type="entry name" value="UMUC"/>
    <property type="match status" value="1"/>
</dbReference>
<feature type="domain" description="UmuC" evidence="2">
    <location>
        <begin position="7"/>
        <end position="188"/>
    </location>
</feature>
<evidence type="ECO:0000313" key="4">
    <source>
        <dbReference type="Proteomes" id="UP000254792"/>
    </source>
</evidence>
<dbReference type="Pfam" id="PF00817">
    <property type="entry name" value="IMS"/>
    <property type="match status" value="1"/>
</dbReference>
<evidence type="ECO:0000259" key="2">
    <source>
        <dbReference type="PROSITE" id="PS50173"/>
    </source>
</evidence>
<dbReference type="PANTHER" id="PTHR11076">
    <property type="entry name" value="DNA REPAIR POLYMERASE UMUC / TRANSFERASE FAMILY MEMBER"/>
    <property type="match status" value="1"/>
</dbReference>